<dbReference type="GO" id="GO:0008270">
    <property type="term" value="F:zinc ion binding"/>
    <property type="evidence" value="ECO:0007669"/>
    <property type="project" value="UniProtKB-KW"/>
</dbReference>
<dbReference type="EMBL" id="JACTNZ010000002">
    <property type="protein sequence ID" value="KAG5562793.1"/>
    <property type="molecule type" value="Genomic_DNA"/>
</dbReference>
<reference evidence="3" key="1">
    <citation type="submission" date="2020-08" db="EMBL/GenBank/DDBJ databases">
        <title>Plant Genome Project.</title>
        <authorList>
            <person name="Zhang R.-G."/>
        </authorList>
    </citation>
    <scope>NUCLEOTIDE SEQUENCE</scope>
    <source>
        <strain evidence="3">WSP0</strain>
        <tissue evidence="3">Leaf</tissue>
    </source>
</reference>
<evidence type="ECO:0000256" key="1">
    <source>
        <dbReference type="PROSITE-ProRule" id="PRU00047"/>
    </source>
</evidence>
<dbReference type="PROSITE" id="PS50158">
    <property type="entry name" value="ZF_CCHC"/>
    <property type="match status" value="1"/>
</dbReference>
<dbReference type="SUPFAM" id="SSF57756">
    <property type="entry name" value="Retrovirus zinc finger-like domains"/>
    <property type="match status" value="1"/>
</dbReference>
<dbReference type="InterPro" id="IPR001878">
    <property type="entry name" value="Znf_CCHC"/>
</dbReference>
<dbReference type="Pfam" id="PF00098">
    <property type="entry name" value="zf-CCHC"/>
    <property type="match status" value="1"/>
</dbReference>
<feature type="domain" description="CCHC-type" evidence="2">
    <location>
        <begin position="118"/>
        <end position="131"/>
    </location>
</feature>
<keyword evidence="1" id="KW-0862">Zinc</keyword>
<dbReference type="AlphaFoldDB" id="A0AAV6LCJ3"/>
<dbReference type="InterPro" id="IPR036875">
    <property type="entry name" value="Znf_CCHC_sf"/>
</dbReference>
<keyword evidence="1" id="KW-0863">Zinc-finger</keyword>
<keyword evidence="1" id="KW-0479">Metal-binding</keyword>
<comment type="caution">
    <text evidence="3">The sequence shown here is derived from an EMBL/GenBank/DDBJ whole genome shotgun (WGS) entry which is preliminary data.</text>
</comment>
<keyword evidence="4" id="KW-1185">Reference proteome</keyword>
<protein>
    <recommendedName>
        <fullName evidence="2">CCHC-type domain-containing protein</fullName>
    </recommendedName>
</protein>
<accession>A0AAV6LCJ3</accession>
<proteinExistence type="predicted"/>
<gene>
    <name evidence="3" type="ORF">RHGRI_005501</name>
</gene>
<name>A0AAV6LCJ3_9ERIC</name>
<dbReference type="Gene3D" id="4.10.60.10">
    <property type="entry name" value="Zinc finger, CCHC-type"/>
    <property type="match status" value="1"/>
</dbReference>
<sequence length="175" mass="18016">MMIQTRPISTSIPIDNCEDDFAYPPSHNHHRRKGGGGEAVGLKPFNRSTIDMAAAFAAVGSSLFCIGGLELTSCSSKGGCDMGYSFNRGERVGEWGGHDHARRSCGLGGYGGGRGIDCFKCGVTGHMARDCHQVGGGGGGRYVSGSGGCGGRRGGGCYACVDKGISPKNARNAAY</sequence>
<dbReference type="GO" id="GO:0003676">
    <property type="term" value="F:nucleic acid binding"/>
    <property type="evidence" value="ECO:0007669"/>
    <property type="project" value="InterPro"/>
</dbReference>
<dbReference type="Proteomes" id="UP000823749">
    <property type="component" value="Chromosome 2"/>
</dbReference>
<organism evidence="3 4">
    <name type="scientific">Rhododendron griersonianum</name>
    <dbReference type="NCBI Taxonomy" id="479676"/>
    <lineage>
        <taxon>Eukaryota</taxon>
        <taxon>Viridiplantae</taxon>
        <taxon>Streptophyta</taxon>
        <taxon>Embryophyta</taxon>
        <taxon>Tracheophyta</taxon>
        <taxon>Spermatophyta</taxon>
        <taxon>Magnoliopsida</taxon>
        <taxon>eudicotyledons</taxon>
        <taxon>Gunneridae</taxon>
        <taxon>Pentapetalae</taxon>
        <taxon>asterids</taxon>
        <taxon>Ericales</taxon>
        <taxon>Ericaceae</taxon>
        <taxon>Ericoideae</taxon>
        <taxon>Rhodoreae</taxon>
        <taxon>Rhododendron</taxon>
    </lineage>
</organism>
<dbReference type="SMART" id="SM00343">
    <property type="entry name" value="ZnF_C2HC"/>
    <property type="match status" value="1"/>
</dbReference>
<evidence type="ECO:0000259" key="2">
    <source>
        <dbReference type="PROSITE" id="PS50158"/>
    </source>
</evidence>
<evidence type="ECO:0000313" key="3">
    <source>
        <dbReference type="EMBL" id="KAG5562793.1"/>
    </source>
</evidence>
<evidence type="ECO:0000313" key="4">
    <source>
        <dbReference type="Proteomes" id="UP000823749"/>
    </source>
</evidence>